<feature type="region of interest" description="Disordered" evidence="7">
    <location>
        <begin position="1"/>
        <end position="24"/>
    </location>
</feature>
<comment type="similarity">
    <text evidence="5">Belongs to the thioredoxin family. Plant H-type subfamily.</text>
</comment>
<feature type="domain" description="Thioredoxin" evidence="8">
    <location>
        <begin position="9"/>
        <end position="135"/>
    </location>
</feature>
<evidence type="ECO:0000256" key="5">
    <source>
        <dbReference type="ARBA" id="ARBA00038353"/>
    </source>
</evidence>
<keyword evidence="4" id="KW-0676">Redox-active center</keyword>
<keyword evidence="3" id="KW-1015">Disulfide bond</keyword>
<comment type="function">
    <text evidence="6">Participates in various redox reactions through the reversible oxidation of the active center dithiol to a disulfide. The H form is known to activate a number of cytosolic enzymes.</text>
</comment>
<reference evidence="9" key="1">
    <citation type="submission" date="2019-08" db="EMBL/GenBank/DDBJ databases">
        <title>Reference gene set and small RNA set construction with multiple tissues from Davidia involucrata Baill.</title>
        <authorList>
            <person name="Yang H."/>
            <person name="Zhou C."/>
            <person name="Li G."/>
            <person name="Wang J."/>
            <person name="Gao P."/>
            <person name="Wang M."/>
            <person name="Wang R."/>
            <person name="Zhao Y."/>
        </authorList>
    </citation>
    <scope>NUCLEOTIDE SEQUENCE</scope>
    <source>
        <tissue evidence="9">Mixed with DoveR01_LX</tissue>
    </source>
</reference>
<keyword evidence="1" id="KW-0813">Transport</keyword>
<dbReference type="InterPro" id="IPR013766">
    <property type="entry name" value="Thioredoxin_domain"/>
</dbReference>
<evidence type="ECO:0000256" key="7">
    <source>
        <dbReference type="SAM" id="MobiDB-lite"/>
    </source>
</evidence>
<dbReference type="FunFam" id="3.40.30.10:FF:000104">
    <property type="entry name" value="Thioredoxin"/>
    <property type="match status" value="1"/>
</dbReference>
<dbReference type="PRINTS" id="PR00421">
    <property type="entry name" value="THIOREDOXIN"/>
</dbReference>
<dbReference type="InterPro" id="IPR050620">
    <property type="entry name" value="Thioredoxin_H-type-like"/>
</dbReference>
<dbReference type="EMBL" id="GHES01047719">
    <property type="protein sequence ID" value="MPA78278.1"/>
    <property type="molecule type" value="Transcribed_RNA"/>
</dbReference>
<evidence type="ECO:0000256" key="2">
    <source>
        <dbReference type="ARBA" id="ARBA00022982"/>
    </source>
</evidence>
<name>A0A5B7CBE5_DAVIN</name>
<evidence type="ECO:0000259" key="8">
    <source>
        <dbReference type="PROSITE" id="PS51352"/>
    </source>
</evidence>
<dbReference type="PROSITE" id="PS51352">
    <property type="entry name" value="THIOREDOXIN_2"/>
    <property type="match status" value="1"/>
</dbReference>
<dbReference type="InterPro" id="IPR005746">
    <property type="entry name" value="Thioredoxin"/>
</dbReference>
<dbReference type="PANTHER" id="PTHR10438">
    <property type="entry name" value="THIOREDOXIN"/>
    <property type="match status" value="1"/>
</dbReference>
<organism evidence="9">
    <name type="scientific">Davidia involucrata</name>
    <name type="common">Dove tree</name>
    <dbReference type="NCBI Taxonomy" id="16924"/>
    <lineage>
        <taxon>Eukaryota</taxon>
        <taxon>Viridiplantae</taxon>
        <taxon>Streptophyta</taxon>
        <taxon>Embryophyta</taxon>
        <taxon>Tracheophyta</taxon>
        <taxon>Spermatophyta</taxon>
        <taxon>Magnoliopsida</taxon>
        <taxon>eudicotyledons</taxon>
        <taxon>Gunneridae</taxon>
        <taxon>Pentapetalae</taxon>
        <taxon>asterids</taxon>
        <taxon>Cornales</taxon>
        <taxon>Nyssaceae</taxon>
        <taxon>Davidia</taxon>
    </lineage>
</organism>
<accession>A0A5B7CBE5</accession>
<evidence type="ECO:0000256" key="4">
    <source>
        <dbReference type="ARBA" id="ARBA00023284"/>
    </source>
</evidence>
<evidence type="ECO:0000256" key="3">
    <source>
        <dbReference type="ARBA" id="ARBA00023157"/>
    </source>
</evidence>
<dbReference type="GO" id="GO:0015035">
    <property type="term" value="F:protein-disulfide reductase activity"/>
    <property type="evidence" value="ECO:0007669"/>
    <property type="project" value="InterPro"/>
</dbReference>
<dbReference type="CDD" id="cd02947">
    <property type="entry name" value="TRX_family"/>
    <property type="match status" value="1"/>
</dbReference>
<dbReference type="SUPFAM" id="SSF52833">
    <property type="entry name" value="Thioredoxin-like"/>
    <property type="match status" value="1"/>
</dbReference>
<dbReference type="PANTHER" id="PTHR10438:SF413">
    <property type="entry name" value="THIOREDOXIN H2"/>
    <property type="match status" value="1"/>
</dbReference>
<dbReference type="Pfam" id="PF00085">
    <property type="entry name" value="Thioredoxin"/>
    <property type="match status" value="1"/>
</dbReference>
<evidence type="ECO:0000256" key="1">
    <source>
        <dbReference type="ARBA" id="ARBA00022448"/>
    </source>
</evidence>
<proteinExistence type="inferred from homology"/>
<keyword evidence="2" id="KW-0249">Electron transport</keyword>
<dbReference type="NCBIfam" id="TIGR01068">
    <property type="entry name" value="thioredoxin"/>
    <property type="match status" value="1"/>
</dbReference>
<protein>
    <submittedName>
        <fullName evidence="9">Putative thioredoxin H2</fullName>
    </submittedName>
</protein>
<sequence length="141" mass="15389">MGATLSSLLGGGSSTTDDSSSSSSESSRVIAFHSSNRWQLHHNASKELNKLMVVDFAASWCGPCKFMEPAIHAMAAKFTDVDFVKIDVDELSDVAQEYGVQAMPTFVLIKQGKEVDRVVGAKKDELEKKIQKHREAPKFAA</sequence>
<dbReference type="InterPro" id="IPR036249">
    <property type="entry name" value="Thioredoxin-like_sf"/>
</dbReference>
<evidence type="ECO:0000256" key="6">
    <source>
        <dbReference type="ARBA" id="ARBA00056195"/>
    </source>
</evidence>
<dbReference type="AlphaFoldDB" id="A0A5B7CBE5"/>
<dbReference type="GO" id="GO:0016671">
    <property type="term" value="F:oxidoreductase activity, acting on a sulfur group of donors, disulfide as acceptor"/>
    <property type="evidence" value="ECO:0007669"/>
    <property type="project" value="UniProtKB-ARBA"/>
</dbReference>
<evidence type="ECO:0000313" key="9">
    <source>
        <dbReference type="EMBL" id="MPA78278.1"/>
    </source>
</evidence>
<dbReference type="Gene3D" id="3.40.30.10">
    <property type="entry name" value="Glutaredoxin"/>
    <property type="match status" value="1"/>
</dbReference>
<gene>
    <name evidence="9" type="ORF">Din_047719</name>
</gene>